<evidence type="ECO:0000313" key="1">
    <source>
        <dbReference type="EMBL" id="AGK61594.1"/>
    </source>
</evidence>
<organism evidence="1 2">
    <name type="scientific">Archaeoglobus sulfaticallidus PM70-1</name>
    <dbReference type="NCBI Taxonomy" id="387631"/>
    <lineage>
        <taxon>Archaea</taxon>
        <taxon>Methanobacteriati</taxon>
        <taxon>Methanobacteriota</taxon>
        <taxon>Archaeoglobi</taxon>
        <taxon>Archaeoglobales</taxon>
        <taxon>Archaeoglobaceae</taxon>
        <taxon>Archaeoglobus</taxon>
    </lineage>
</organism>
<dbReference type="Proteomes" id="UP000013307">
    <property type="component" value="Chromosome"/>
</dbReference>
<dbReference type="EMBL" id="CP005290">
    <property type="protein sequence ID" value="AGK61594.1"/>
    <property type="molecule type" value="Genomic_DNA"/>
</dbReference>
<dbReference type="HOGENOM" id="CLU_2091179_0_0_2"/>
<reference evidence="1 2" key="1">
    <citation type="journal article" date="2013" name="Genome Announc.">
        <title>Complete Genome Sequence of the Thermophilic and Facultatively Chemolithoautotrophic Sulfate Reducer Archaeoglobus sulfaticallidus Strain PM70-1T.</title>
        <authorList>
            <person name="Stokke R."/>
            <person name="Hocking W.P."/>
            <person name="Steinsbu B.O."/>
            <person name="Steen I.H."/>
        </authorList>
    </citation>
    <scope>NUCLEOTIDE SEQUENCE [LARGE SCALE GENOMIC DNA]</scope>
    <source>
        <strain evidence="1">PM70-1</strain>
    </source>
</reference>
<sequence length="116" mass="13776">MLSELMNKLININKKTCDLIWNLPDVVSRPAMDYPKLIIPHRRDRDQRISEQEARFVYCSVLNNSDFFYSIETPTERRYGEGKRSATSMLFNSKRVLRDFADYNLHTVNFWNLKAP</sequence>
<dbReference type="AlphaFoldDB" id="N0BDA2"/>
<dbReference type="KEGG" id="ast:Asulf_01618"/>
<evidence type="ECO:0000313" key="2">
    <source>
        <dbReference type="Proteomes" id="UP000013307"/>
    </source>
</evidence>
<gene>
    <name evidence="1" type="ORF">Asulf_01618</name>
</gene>
<accession>N0BDA2</accession>
<protein>
    <submittedName>
        <fullName evidence="1">Uncharacterized protein</fullName>
    </submittedName>
</protein>
<name>N0BDA2_9EURY</name>
<proteinExistence type="predicted"/>
<dbReference type="eggNOG" id="ENOG502N57Y">
    <property type="taxonomic scope" value="Archaea"/>
</dbReference>
<keyword evidence="2" id="KW-1185">Reference proteome</keyword>